<comment type="caution">
    <text evidence="2">The sequence shown here is derived from an EMBL/GenBank/DDBJ whole genome shotgun (WGS) entry which is preliminary data.</text>
</comment>
<evidence type="ECO:0000256" key="1">
    <source>
        <dbReference type="SAM" id="MobiDB-lite"/>
    </source>
</evidence>
<feature type="region of interest" description="Disordered" evidence="1">
    <location>
        <begin position="1"/>
        <end position="23"/>
    </location>
</feature>
<evidence type="ECO:0000313" key="3">
    <source>
        <dbReference type="Proteomes" id="UP001175226"/>
    </source>
</evidence>
<dbReference type="AlphaFoldDB" id="A0AA39ITN0"/>
<evidence type="ECO:0000313" key="2">
    <source>
        <dbReference type="EMBL" id="KAK0430296.1"/>
    </source>
</evidence>
<organism evidence="2 3">
    <name type="scientific">Armillaria borealis</name>
    <dbReference type="NCBI Taxonomy" id="47425"/>
    <lineage>
        <taxon>Eukaryota</taxon>
        <taxon>Fungi</taxon>
        <taxon>Dikarya</taxon>
        <taxon>Basidiomycota</taxon>
        <taxon>Agaricomycotina</taxon>
        <taxon>Agaricomycetes</taxon>
        <taxon>Agaricomycetidae</taxon>
        <taxon>Agaricales</taxon>
        <taxon>Marasmiineae</taxon>
        <taxon>Physalacriaceae</taxon>
        <taxon>Armillaria</taxon>
    </lineage>
</organism>
<sequence>MSGPNKYHQSATPEPYESAPTSIGLTSDEYKALTNKRITMEERYNEAVSRHEEWKAAKAKGAWAAKLEVLRQQELEKEKEQLWLEAEEKQWKLDLKQKELEEATDVLGNGK</sequence>
<name>A0AA39ITN0_9AGAR</name>
<gene>
    <name evidence="2" type="ORF">EV421DRAFT_1913101</name>
</gene>
<proteinExistence type="predicted"/>
<protein>
    <submittedName>
        <fullName evidence="2">Uncharacterized protein</fullName>
    </submittedName>
</protein>
<keyword evidence="3" id="KW-1185">Reference proteome</keyword>
<dbReference type="Proteomes" id="UP001175226">
    <property type="component" value="Unassembled WGS sequence"/>
</dbReference>
<reference evidence="2" key="1">
    <citation type="submission" date="2023-06" db="EMBL/GenBank/DDBJ databases">
        <authorList>
            <consortium name="Lawrence Berkeley National Laboratory"/>
            <person name="Ahrendt S."/>
            <person name="Sahu N."/>
            <person name="Indic B."/>
            <person name="Wong-Bajracharya J."/>
            <person name="Merenyi Z."/>
            <person name="Ke H.-M."/>
            <person name="Monk M."/>
            <person name="Kocsube S."/>
            <person name="Drula E."/>
            <person name="Lipzen A."/>
            <person name="Balint B."/>
            <person name="Henrissat B."/>
            <person name="Andreopoulos B."/>
            <person name="Martin F.M."/>
            <person name="Harder C.B."/>
            <person name="Rigling D."/>
            <person name="Ford K.L."/>
            <person name="Foster G.D."/>
            <person name="Pangilinan J."/>
            <person name="Papanicolaou A."/>
            <person name="Barry K."/>
            <person name="LaButti K."/>
            <person name="Viragh M."/>
            <person name="Koriabine M."/>
            <person name="Yan M."/>
            <person name="Riley R."/>
            <person name="Champramary S."/>
            <person name="Plett K.L."/>
            <person name="Tsai I.J."/>
            <person name="Slot J."/>
            <person name="Sipos G."/>
            <person name="Plett J."/>
            <person name="Nagy L.G."/>
            <person name="Grigoriev I.V."/>
        </authorList>
    </citation>
    <scope>NUCLEOTIDE SEQUENCE</scope>
    <source>
        <strain evidence="2">FPL87.14</strain>
    </source>
</reference>
<dbReference type="EMBL" id="JAUEPT010000157">
    <property type="protein sequence ID" value="KAK0430296.1"/>
    <property type="molecule type" value="Genomic_DNA"/>
</dbReference>
<accession>A0AA39ITN0</accession>